<proteinExistence type="predicted"/>
<sequence length="225" mass="25525">MAQKKIAQQNKPGYDDKKVHYGFYLAAPLTKYEIEHSESYVNQLNDGNAMTVNAKLKPGFYTGLVLNVGLAQYLDFRFVPGVGFYGRTIEFDNAIADPATGERSSDEVTISSTMVELPFLLKYKAKRRGNFRMYLVGGVKPGMDLGSRKDTSTGEKIHTEKYDVALEYGFGVDIFYPYFKFAPEIRFSHGLVNQHKPVTTGDYPDYSQSIQRMTNHNVSFILFFE</sequence>
<dbReference type="Pfam" id="PF13568">
    <property type="entry name" value="OMP_b-brl_2"/>
    <property type="match status" value="1"/>
</dbReference>
<evidence type="ECO:0000259" key="1">
    <source>
        <dbReference type="Pfam" id="PF13568"/>
    </source>
</evidence>
<evidence type="ECO:0000313" key="2">
    <source>
        <dbReference type="EMBL" id="MFD2248157.1"/>
    </source>
</evidence>
<dbReference type="Proteomes" id="UP001597374">
    <property type="component" value="Unassembled WGS sequence"/>
</dbReference>
<protein>
    <submittedName>
        <fullName evidence="2">Porin family protein</fullName>
    </submittedName>
</protein>
<evidence type="ECO:0000313" key="3">
    <source>
        <dbReference type="Proteomes" id="UP001597374"/>
    </source>
</evidence>
<gene>
    <name evidence="2" type="ORF">ACFSKP_17955</name>
</gene>
<reference evidence="3" key="1">
    <citation type="journal article" date="2019" name="Int. J. Syst. Evol. Microbiol.">
        <title>The Global Catalogue of Microorganisms (GCM) 10K type strain sequencing project: providing services to taxonomists for standard genome sequencing and annotation.</title>
        <authorList>
            <consortium name="The Broad Institute Genomics Platform"/>
            <consortium name="The Broad Institute Genome Sequencing Center for Infectious Disease"/>
            <person name="Wu L."/>
            <person name="Ma J."/>
        </authorList>
    </citation>
    <scope>NUCLEOTIDE SEQUENCE [LARGE SCALE GENOMIC DNA]</scope>
    <source>
        <strain evidence="3">CGMCC 4.1782</strain>
    </source>
</reference>
<feature type="domain" description="Outer membrane protein beta-barrel" evidence="1">
    <location>
        <begin position="7"/>
        <end position="193"/>
    </location>
</feature>
<dbReference type="EMBL" id="JBHUIM010000003">
    <property type="protein sequence ID" value="MFD2248157.1"/>
    <property type="molecule type" value="Genomic_DNA"/>
</dbReference>
<accession>A0ABW5D0G0</accession>
<dbReference type="RefSeq" id="WP_250431911.1">
    <property type="nucleotide sequence ID" value="NZ_JALPRR010000004.1"/>
</dbReference>
<comment type="caution">
    <text evidence="2">The sequence shown here is derived from an EMBL/GenBank/DDBJ whole genome shotgun (WGS) entry which is preliminary data.</text>
</comment>
<name>A0ABW5D0G0_9BACT</name>
<keyword evidence="3" id="KW-1185">Reference proteome</keyword>
<organism evidence="2 3">
    <name type="scientific">Pontibacter ruber</name>
    <dbReference type="NCBI Taxonomy" id="1343895"/>
    <lineage>
        <taxon>Bacteria</taxon>
        <taxon>Pseudomonadati</taxon>
        <taxon>Bacteroidota</taxon>
        <taxon>Cytophagia</taxon>
        <taxon>Cytophagales</taxon>
        <taxon>Hymenobacteraceae</taxon>
        <taxon>Pontibacter</taxon>
    </lineage>
</organism>
<dbReference type="InterPro" id="IPR025665">
    <property type="entry name" value="Beta-barrel_OMP_2"/>
</dbReference>